<proteinExistence type="predicted"/>
<organism evidence="2">
    <name type="scientific">Zea mays</name>
    <name type="common">Maize</name>
    <dbReference type="NCBI Taxonomy" id="4577"/>
    <lineage>
        <taxon>Eukaryota</taxon>
        <taxon>Viridiplantae</taxon>
        <taxon>Streptophyta</taxon>
        <taxon>Embryophyta</taxon>
        <taxon>Tracheophyta</taxon>
        <taxon>Spermatophyta</taxon>
        <taxon>Magnoliopsida</taxon>
        <taxon>Liliopsida</taxon>
        <taxon>Poales</taxon>
        <taxon>Poaceae</taxon>
        <taxon>PACMAD clade</taxon>
        <taxon>Panicoideae</taxon>
        <taxon>Andropogonodae</taxon>
        <taxon>Andropogoneae</taxon>
        <taxon>Tripsacinae</taxon>
        <taxon>Zea</taxon>
    </lineage>
</organism>
<sequence length="175" mass="19554">MYSIRAAFFYKKSLCFWGRANHARHCNGNCRGRRCRGRRSCCPWRACPWPPRWRSARCRRCRSSTPAATISTRRPSGGWSCWCCPRSDGAWAPSRPWTSSPASPPGSTRTAAPAPAATSPTRPSVSSLPRLKVHTHQNRIFFLLISLSCLTPSDLSCVHCSDCLVCSVLDYSCSW</sequence>
<accession>A0A1D6MVK4</accession>
<reference evidence="2" key="1">
    <citation type="submission" date="2015-12" db="EMBL/GenBank/DDBJ databases">
        <title>Update maize B73 reference genome by single molecule sequencing technologies.</title>
        <authorList>
            <consortium name="Maize Genome Sequencing Project"/>
            <person name="Ware D."/>
        </authorList>
    </citation>
    <scope>NUCLEOTIDE SEQUENCE [LARGE SCALE GENOMIC DNA]</scope>
    <source>
        <tissue evidence="2">Seedling</tissue>
    </source>
</reference>
<evidence type="ECO:0000313" key="2">
    <source>
        <dbReference type="EMBL" id="ONM32840.1"/>
    </source>
</evidence>
<dbReference type="EMBL" id="CM007649">
    <property type="protein sequence ID" value="ONM32840.1"/>
    <property type="molecule type" value="Genomic_DNA"/>
</dbReference>
<dbReference type="AlphaFoldDB" id="A0A1D6MVK4"/>
<feature type="compositionally biased region" description="Low complexity" evidence="1">
    <location>
        <begin position="96"/>
        <end position="127"/>
    </location>
</feature>
<gene>
    <name evidence="2" type="ORF">ZEAMMB73_Zm00001d041345</name>
</gene>
<feature type="region of interest" description="Disordered" evidence="1">
    <location>
        <begin position="94"/>
        <end position="128"/>
    </location>
</feature>
<name>A0A1D6MVK4_MAIZE</name>
<evidence type="ECO:0000256" key="1">
    <source>
        <dbReference type="SAM" id="MobiDB-lite"/>
    </source>
</evidence>
<protein>
    <submittedName>
        <fullName evidence="2">Cyclin-D5-1</fullName>
    </submittedName>
</protein>